<comment type="caution">
    <text evidence="1">The sequence shown here is derived from an EMBL/GenBank/DDBJ whole genome shotgun (WGS) entry which is preliminary data.</text>
</comment>
<reference evidence="1 2" key="1">
    <citation type="submission" date="2020-08" db="EMBL/GenBank/DDBJ databases">
        <title>Genomic Encyclopedia of Type Strains, Phase IV (KMG-IV): sequencing the most valuable type-strain genomes for metagenomic binning, comparative biology and taxonomic classification.</title>
        <authorList>
            <person name="Goeker M."/>
        </authorList>
    </citation>
    <scope>NUCLEOTIDE SEQUENCE [LARGE SCALE GENOMIC DNA]</scope>
    <source>
        <strain evidence="1 2">DSM 28760</strain>
    </source>
</reference>
<keyword evidence="2" id="KW-1185">Reference proteome</keyword>
<proteinExistence type="predicted"/>
<evidence type="ECO:0000313" key="1">
    <source>
        <dbReference type="EMBL" id="MBB3808794.1"/>
    </source>
</evidence>
<dbReference type="Proteomes" id="UP000537592">
    <property type="component" value="Unassembled WGS sequence"/>
</dbReference>
<protein>
    <submittedName>
        <fullName evidence="1">Uncharacterized protein</fullName>
    </submittedName>
</protein>
<accession>A0A7W5Z2V6</accession>
<name>A0A7W5Z2V6_9HYPH</name>
<gene>
    <name evidence="1" type="ORF">FHS81_000864</name>
</gene>
<dbReference type="RefSeq" id="WP_183750835.1">
    <property type="nucleotide sequence ID" value="NZ_JACICC010000002.1"/>
</dbReference>
<evidence type="ECO:0000313" key="2">
    <source>
        <dbReference type="Proteomes" id="UP000537592"/>
    </source>
</evidence>
<sequence>MSAPTPLPFVWDGEAFRPINRYFARLCDKYFVVGEKYDLESIEARSGRSHRHYFAAIREAWENLPEHMAGDFPSDEHLRKFALIKAGYRDVRSIVASSKAEAHRLAAFIKPMDEYALVAVEAATVTVATAQSQSTRAMGKEAFQASKTDVLEYLSDLIGVAPAELQERARAA</sequence>
<dbReference type="EMBL" id="JACICC010000002">
    <property type="protein sequence ID" value="MBB3808794.1"/>
    <property type="molecule type" value="Genomic_DNA"/>
</dbReference>
<dbReference type="AlphaFoldDB" id="A0A7W5Z2V6"/>
<organism evidence="1 2">
    <name type="scientific">Pseudochelatococcus contaminans</name>
    <dbReference type="NCBI Taxonomy" id="1538103"/>
    <lineage>
        <taxon>Bacteria</taxon>
        <taxon>Pseudomonadati</taxon>
        <taxon>Pseudomonadota</taxon>
        <taxon>Alphaproteobacteria</taxon>
        <taxon>Hyphomicrobiales</taxon>
        <taxon>Chelatococcaceae</taxon>
        <taxon>Pseudochelatococcus</taxon>
    </lineage>
</organism>